<dbReference type="PANTHER" id="PTHR45080:SF8">
    <property type="entry name" value="IG-LIKE DOMAIN-CONTAINING PROTEIN"/>
    <property type="match status" value="1"/>
</dbReference>
<evidence type="ECO:0000256" key="3">
    <source>
        <dbReference type="ARBA" id="ARBA00023319"/>
    </source>
</evidence>
<name>A0ABN7NVU9_TIMPD</name>
<dbReference type="PROSITE" id="PS50835">
    <property type="entry name" value="IG_LIKE"/>
    <property type="match status" value="1"/>
</dbReference>
<dbReference type="PANTHER" id="PTHR45080">
    <property type="entry name" value="CONTACTIN 5"/>
    <property type="match status" value="1"/>
</dbReference>
<dbReference type="InterPro" id="IPR003599">
    <property type="entry name" value="Ig_sub"/>
</dbReference>
<gene>
    <name evidence="5" type="ORF">TPAB3V08_LOCUS6862</name>
</gene>
<sequence>MRLGIFLTAEAASLAVEGQTPGHYHELSTHQLKQQSGGAHLLPNGSLLLETVAQEDEGHYLCEASNGIGVGLSAVVQLTVHAPVHFRVRSRKELVRRGGTAVLSCHALGDQPISLIWRKEGNTVEMSSRTIIKNNSLLEGLVSDLTIKSVRIEDGGIYTCFARNEFGQDQTAMHLLVQ</sequence>
<feature type="domain" description="Ig-like" evidence="4">
    <location>
        <begin position="83"/>
        <end position="178"/>
    </location>
</feature>
<dbReference type="InterPro" id="IPR013783">
    <property type="entry name" value="Ig-like_fold"/>
</dbReference>
<dbReference type="InterPro" id="IPR013098">
    <property type="entry name" value="Ig_I-set"/>
</dbReference>
<protein>
    <recommendedName>
        <fullName evidence="4">Ig-like domain-containing protein</fullName>
    </recommendedName>
</protein>
<evidence type="ECO:0000259" key="4">
    <source>
        <dbReference type="PROSITE" id="PS50835"/>
    </source>
</evidence>
<dbReference type="InterPro" id="IPR003598">
    <property type="entry name" value="Ig_sub2"/>
</dbReference>
<keyword evidence="3" id="KW-0393">Immunoglobulin domain</keyword>
<keyword evidence="1" id="KW-0732">Signal</keyword>
<keyword evidence="6" id="KW-1185">Reference proteome</keyword>
<proteinExistence type="predicted"/>
<evidence type="ECO:0000313" key="5">
    <source>
        <dbReference type="EMBL" id="CAG2059903.1"/>
    </source>
</evidence>
<dbReference type="Pfam" id="PF07679">
    <property type="entry name" value="I-set"/>
    <property type="match status" value="1"/>
</dbReference>
<dbReference type="SMART" id="SM00408">
    <property type="entry name" value="IGc2"/>
    <property type="match status" value="1"/>
</dbReference>
<evidence type="ECO:0000313" key="6">
    <source>
        <dbReference type="Proteomes" id="UP001153148"/>
    </source>
</evidence>
<evidence type="ECO:0000256" key="2">
    <source>
        <dbReference type="ARBA" id="ARBA00023157"/>
    </source>
</evidence>
<dbReference type="EMBL" id="CAJPIN010010861">
    <property type="protein sequence ID" value="CAG2059903.1"/>
    <property type="molecule type" value="Genomic_DNA"/>
</dbReference>
<dbReference type="Proteomes" id="UP001153148">
    <property type="component" value="Unassembled WGS sequence"/>
</dbReference>
<feature type="non-terminal residue" evidence="5">
    <location>
        <position position="178"/>
    </location>
</feature>
<dbReference type="InterPro" id="IPR050958">
    <property type="entry name" value="Cell_Adh-Cytoskel_Orgn"/>
</dbReference>
<dbReference type="InterPro" id="IPR036179">
    <property type="entry name" value="Ig-like_dom_sf"/>
</dbReference>
<organism evidence="5 6">
    <name type="scientific">Timema podura</name>
    <name type="common">Walking stick</name>
    <dbReference type="NCBI Taxonomy" id="61482"/>
    <lineage>
        <taxon>Eukaryota</taxon>
        <taxon>Metazoa</taxon>
        <taxon>Ecdysozoa</taxon>
        <taxon>Arthropoda</taxon>
        <taxon>Hexapoda</taxon>
        <taxon>Insecta</taxon>
        <taxon>Pterygota</taxon>
        <taxon>Neoptera</taxon>
        <taxon>Polyneoptera</taxon>
        <taxon>Phasmatodea</taxon>
        <taxon>Timematodea</taxon>
        <taxon>Timematoidea</taxon>
        <taxon>Timematidae</taxon>
        <taxon>Timema</taxon>
    </lineage>
</organism>
<dbReference type="InterPro" id="IPR007110">
    <property type="entry name" value="Ig-like_dom"/>
</dbReference>
<evidence type="ECO:0000256" key="1">
    <source>
        <dbReference type="ARBA" id="ARBA00022729"/>
    </source>
</evidence>
<dbReference type="SUPFAM" id="SSF48726">
    <property type="entry name" value="Immunoglobulin"/>
    <property type="match status" value="2"/>
</dbReference>
<reference evidence="5" key="1">
    <citation type="submission" date="2021-03" db="EMBL/GenBank/DDBJ databases">
        <authorList>
            <person name="Tran Van P."/>
        </authorList>
    </citation>
    <scope>NUCLEOTIDE SEQUENCE</scope>
</reference>
<keyword evidence="2" id="KW-1015">Disulfide bond</keyword>
<accession>A0ABN7NVU9</accession>
<dbReference type="CDD" id="cd00096">
    <property type="entry name" value="Ig"/>
    <property type="match status" value="1"/>
</dbReference>
<dbReference type="SMART" id="SM00409">
    <property type="entry name" value="IG"/>
    <property type="match status" value="2"/>
</dbReference>
<dbReference type="Gene3D" id="2.60.40.10">
    <property type="entry name" value="Immunoglobulins"/>
    <property type="match status" value="2"/>
</dbReference>
<comment type="caution">
    <text evidence="5">The sequence shown here is derived from an EMBL/GenBank/DDBJ whole genome shotgun (WGS) entry which is preliminary data.</text>
</comment>